<accession>A0A8T0FX11</accession>
<feature type="region of interest" description="Disordered" evidence="7">
    <location>
        <begin position="332"/>
        <end position="384"/>
    </location>
</feature>
<keyword evidence="1 6" id="KW-0768">Sushi</keyword>
<feature type="region of interest" description="Disordered" evidence="7">
    <location>
        <begin position="206"/>
        <end position="228"/>
    </location>
</feature>
<dbReference type="Proteomes" id="UP000807504">
    <property type="component" value="Unassembled WGS sequence"/>
</dbReference>
<proteinExistence type="predicted"/>
<evidence type="ECO:0000313" key="10">
    <source>
        <dbReference type="EMBL" id="KAF8793353.1"/>
    </source>
</evidence>
<keyword evidence="11" id="KW-1185">Reference proteome</keyword>
<evidence type="ECO:0000313" key="11">
    <source>
        <dbReference type="Proteomes" id="UP000807504"/>
    </source>
</evidence>
<evidence type="ECO:0000256" key="1">
    <source>
        <dbReference type="ARBA" id="ARBA00022659"/>
    </source>
</evidence>
<evidence type="ECO:0000256" key="5">
    <source>
        <dbReference type="ARBA" id="ARBA00023180"/>
    </source>
</evidence>
<feature type="domain" description="Sushi" evidence="9">
    <location>
        <begin position="91"/>
        <end position="148"/>
    </location>
</feature>
<dbReference type="PANTHER" id="PTHR46393">
    <property type="entry name" value="SUSHI DOMAIN-CONTAINING PROTEIN"/>
    <property type="match status" value="1"/>
</dbReference>
<dbReference type="SMART" id="SM00032">
    <property type="entry name" value="CCP"/>
    <property type="match status" value="2"/>
</dbReference>
<dbReference type="PROSITE" id="PS50923">
    <property type="entry name" value="SUSHI"/>
    <property type="match status" value="2"/>
</dbReference>
<feature type="compositionally biased region" description="Basic residues" evidence="7">
    <location>
        <begin position="362"/>
        <end position="373"/>
    </location>
</feature>
<feature type="disulfide bond" evidence="6">
    <location>
        <begin position="119"/>
        <end position="146"/>
    </location>
</feature>
<dbReference type="CDD" id="cd00033">
    <property type="entry name" value="CCP"/>
    <property type="match status" value="2"/>
</dbReference>
<dbReference type="AlphaFoldDB" id="A0A8T0FX11"/>
<keyword evidence="2 8" id="KW-0732">Signal</keyword>
<keyword evidence="5" id="KW-0325">Glycoprotein</keyword>
<sequence length="384" mass="43088">MIIPAQVLLVIGSVILISPSKLSAARARQKHAVCPPFPYITLDHGKITPIGTQKYLFKCDPGYFLASPPQVRCWKGKWSSTKEPKCFKAEGHCDDPDPLPGGEILGDERHEGSAIQYMCKPGFILMGVGTRTCLRSGHWSGITPICMDESEPLQNVAERFKEKFVTDVGSHSSDITWDSNEVTKAPCSSAIEESGFPCQTSLIASSSTNYDDSSKDETETGNDYDLSPIIIDFPPNDPHFIRKHKRRYKNKRGKLTFKSSLGSITEDIEGEEAEEIFPSDVGSGDEKVRLIDNSPCYKTPSLKQVKNDEELKNSSRNGEKIIKEINPASNVRGRKHNRKLNNYYTTRRTSRYGGSTRGKEASRRRKNNKRRRIMVAVEREENKV</sequence>
<dbReference type="InterPro" id="IPR035976">
    <property type="entry name" value="Sushi/SCR/CCP_sf"/>
</dbReference>
<evidence type="ECO:0000256" key="3">
    <source>
        <dbReference type="ARBA" id="ARBA00022737"/>
    </source>
</evidence>
<dbReference type="Pfam" id="PF00084">
    <property type="entry name" value="Sushi"/>
    <property type="match status" value="2"/>
</dbReference>
<comment type="caution">
    <text evidence="10">The sequence shown here is derived from an EMBL/GenBank/DDBJ whole genome shotgun (WGS) entry which is preliminary data.</text>
</comment>
<feature type="disulfide bond" evidence="6">
    <location>
        <begin position="59"/>
        <end position="86"/>
    </location>
</feature>
<gene>
    <name evidence="10" type="ORF">HNY73_004841</name>
</gene>
<evidence type="ECO:0000259" key="9">
    <source>
        <dbReference type="PROSITE" id="PS50923"/>
    </source>
</evidence>
<evidence type="ECO:0000256" key="4">
    <source>
        <dbReference type="ARBA" id="ARBA00023157"/>
    </source>
</evidence>
<evidence type="ECO:0000256" key="2">
    <source>
        <dbReference type="ARBA" id="ARBA00022729"/>
    </source>
</evidence>
<dbReference type="SUPFAM" id="SSF57535">
    <property type="entry name" value="Complement control module/SCR domain"/>
    <property type="match status" value="2"/>
</dbReference>
<evidence type="ECO:0000256" key="6">
    <source>
        <dbReference type="PROSITE-ProRule" id="PRU00302"/>
    </source>
</evidence>
<dbReference type="InterPro" id="IPR000436">
    <property type="entry name" value="Sushi_SCR_CCP_dom"/>
</dbReference>
<evidence type="ECO:0000256" key="8">
    <source>
        <dbReference type="SAM" id="SignalP"/>
    </source>
</evidence>
<feature type="signal peptide" evidence="8">
    <location>
        <begin position="1"/>
        <end position="24"/>
    </location>
</feature>
<keyword evidence="3" id="KW-0677">Repeat</keyword>
<keyword evidence="4 6" id="KW-1015">Disulfide bond</keyword>
<feature type="chain" id="PRO_5035839650" evidence="8">
    <location>
        <begin position="25"/>
        <end position="384"/>
    </location>
</feature>
<reference evidence="10" key="1">
    <citation type="journal article" date="2020" name="bioRxiv">
        <title>Chromosome-level reference genome of the European wasp spider Argiope bruennichi: a resource for studies on range expansion and evolutionary adaptation.</title>
        <authorList>
            <person name="Sheffer M.M."/>
            <person name="Hoppe A."/>
            <person name="Krehenwinkel H."/>
            <person name="Uhl G."/>
            <person name="Kuss A.W."/>
            <person name="Jensen L."/>
            <person name="Jensen C."/>
            <person name="Gillespie R.G."/>
            <person name="Hoff K.J."/>
            <person name="Prost S."/>
        </authorList>
    </citation>
    <scope>NUCLEOTIDE SEQUENCE</scope>
</reference>
<comment type="caution">
    <text evidence="6">Lacks conserved residue(s) required for the propagation of feature annotation.</text>
</comment>
<dbReference type="PANTHER" id="PTHR46393:SF7">
    <property type="entry name" value="COMPLEMENT C2"/>
    <property type="match status" value="1"/>
</dbReference>
<protein>
    <submittedName>
        <fullName evidence="10">CUB and sushi domain-containing protein 1</fullName>
    </submittedName>
</protein>
<dbReference type="Gene3D" id="2.10.70.10">
    <property type="entry name" value="Complement Module, domain 1"/>
    <property type="match status" value="2"/>
</dbReference>
<organism evidence="10 11">
    <name type="scientific">Argiope bruennichi</name>
    <name type="common">Wasp spider</name>
    <name type="synonym">Aranea bruennichi</name>
    <dbReference type="NCBI Taxonomy" id="94029"/>
    <lineage>
        <taxon>Eukaryota</taxon>
        <taxon>Metazoa</taxon>
        <taxon>Ecdysozoa</taxon>
        <taxon>Arthropoda</taxon>
        <taxon>Chelicerata</taxon>
        <taxon>Arachnida</taxon>
        <taxon>Araneae</taxon>
        <taxon>Araneomorphae</taxon>
        <taxon>Entelegynae</taxon>
        <taxon>Araneoidea</taxon>
        <taxon>Araneidae</taxon>
        <taxon>Argiope</taxon>
    </lineage>
</organism>
<evidence type="ECO:0000256" key="7">
    <source>
        <dbReference type="SAM" id="MobiDB-lite"/>
    </source>
</evidence>
<dbReference type="EMBL" id="JABXBU010000003">
    <property type="protein sequence ID" value="KAF8793353.1"/>
    <property type="molecule type" value="Genomic_DNA"/>
</dbReference>
<feature type="domain" description="Sushi" evidence="9">
    <location>
        <begin position="32"/>
        <end position="88"/>
    </location>
</feature>
<reference evidence="10" key="2">
    <citation type="submission" date="2020-06" db="EMBL/GenBank/DDBJ databases">
        <authorList>
            <person name="Sheffer M."/>
        </authorList>
    </citation>
    <scope>NUCLEOTIDE SEQUENCE</scope>
</reference>
<feature type="compositionally biased region" description="Low complexity" evidence="7">
    <location>
        <begin position="343"/>
        <end position="354"/>
    </location>
</feature>
<name>A0A8T0FX11_ARGBR</name>